<protein>
    <submittedName>
        <fullName evidence="2">Uncharacterized protein</fullName>
    </submittedName>
</protein>
<evidence type="ECO:0000313" key="3">
    <source>
        <dbReference type="Proteomes" id="UP000001916"/>
    </source>
</evidence>
<sequence>MLAAGLEGGLAFATSRGLFSPELAGPIAKVCVLAFVGYGLLRNLHLRSLWFVWLGLLANTLVILANRGHMPVSAEALRQAGLGHLEPALRNTYDAIHTLMSEQTRLWFLGDVIPVPLEVFRNVMSLGDVLLMLGIAGVILEGALQAGGRNLLDLPEPTKQRLALGLYLAAVVIWASLGRV</sequence>
<feature type="transmembrane region" description="Helical" evidence="1">
    <location>
        <begin position="48"/>
        <end position="65"/>
    </location>
</feature>
<dbReference type="Pfam" id="PF17248">
    <property type="entry name" value="DUF5317"/>
    <property type="match status" value="1"/>
</dbReference>
<reference evidence="2 3" key="1">
    <citation type="journal article" date="2010" name="Stand. Genomic Sci.">
        <title>Complete genome sequence of Meiothermus silvanus type strain (VI-R2).</title>
        <authorList>
            <person name="Sikorski J."/>
            <person name="Tindall B.J."/>
            <person name="Lowry S."/>
            <person name="Lucas S."/>
            <person name="Nolan M."/>
            <person name="Copeland A."/>
            <person name="Glavina Del Rio T."/>
            <person name="Tice H."/>
            <person name="Cheng J.F."/>
            <person name="Han C."/>
            <person name="Pitluck S."/>
            <person name="Liolios K."/>
            <person name="Ivanova N."/>
            <person name="Mavromatis K."/>
            <person name="Mikhailova N."/>
            <person name="Pati A."/>
            <person name="Goodwin L."/>
            <person name="Chen A."/>
            <person name="Palaniappan K."/>
            <person name="Land M."/>
            <person name="Hauser L."/>
            <person name="Chang Y.J."/>
            <person name="Jeffries C.D."/>
            <person name="Rohde M."/>
            <person name="Goker M."/>
            <person name="Woyke T."/>
            <person name="Bristow J."/>
            <person name="Eisen J.A."/>
            <person name="Markowitz V."/>
            <person name="Hugenholtz P."/>
            <person name="Kyrpides N.C."/>
            <person name="Klenk H.P."/>
            <person name="Lapidus A."/>
        </authorList>
    </citation>
    <scope>NUCLEOTIDE SEQUENCE [LARGE SCALE GENOMIC DNA]</scope>
    <source>
        <strain evidence="3">ATCC 700542 / DSM 9946 / VI-R2</strain>
    </source>
</reference>
<dbReference type="eggNOG" id="ENOG5032SU7">
    <property type="taxonomic scope" value="Bacteria"/>
</dbReference>
<dbReference type="KEGG" id="msv:Mesil_1338"/>
<accession>D7BEI8</accession>
<keyword evidence="3" id="KW-1185">Reference proteome</keyword>
<evidence type="ECO:0000256" key="1">
    <source>
        <dbReference type="SAM" id="Phobius"/>
    </source>
</evidence>
<dbReference type="EMBL" id="CP002042">
    <property type="protein sequence ID" value="ADH63231.1"/>
    <property type="molecule type" value="Genomic_DNA"/>
</dbReference>
<feature type="transmembrane region" description="Helical" evidence="1">
    <location>
        <begin position="161"/>
        <end position="177"/>
    </location>
</feature>
<keyword evidence="1" id="KW-1133">Transmembrane helix</keyword>
<evidence type="ECO:0000313" key="2">
    <source>
        <dbReference type="EMBL" id="ADH63231.1"/>
    </source>
</evidence>
<dbReference type="Proteomes" id="UP000001916">
    <property type="component" value="Chromosome"/>
</dbReference>
<gene>
    <name evidence="2" type="ordered locus">Mesil_1338</name>
</gene>
<feature type="transmembrane region" description="Helical" evidence="1">
    <location>
        <begin position="23"/>
        <end position="41"/>
    </location>
</feature>
<proteinExistence type="predicted"/>
<dbReference type="AlphaFoldDB" id="D7BEI8"/>
<dbReference type="STRING" id="526227.Mesil_1338"/>
<keyword evidence="1" id="KW-0472">Membrane</keyword>
<feature type="transmembrane region" description="Helical" evidence="1">
    <location>
        <begin position="119"/>
        <end position="140"/>
    </location>
</feature>
<dbReference type="HOGENOM" id="CLU_137428_0_0_0"/>
<keyword evidence="1" id="KW-0812">Transmembrane</keyword>
<name>D7BEI8_ALLS1</name>
<dbReference type="RefSeq" id="WP_013157801.1">
    <property type="nucleotide sequence ID" value="NC_014212.1"/>
</dbReference>
<organism evidence="2 3">
    <name type="scientific">Allomeiothermus silvanus (strain ATCC 700542 / DSM 9946 / NBRC 106475 / NCIMB 13440 / VI-R2)</name>
    <name type="common">Thermus silvanus</name>
    <dbReference type="NCBI Taxonomy" id="526227"/>
    <lineage>
        <taxon>Bacteria</taxon>
        <taxon>Thermotogati</taxon>
        <taxon>Deinococcota</taxon>
        <taxon>Deinococci</taxon>
        <taxon>Thermales</taxon>
        <taxon>Thermaceae</taxon>
        <taxon>Allomeiothermus</taxon>
    </lineage>
</organism>
<dbReference type="InterPro" id="IPR035168">
    <property type="entry name" value="DUF5317"/>
</dbReference>